<dbReference type="EMBL" id="BKCM01000008">
    <property type="protein sequence ID" value="GER01090.1"/>
    <property type="molecule type" value="Genomic_DNA"/>
</dbReference>
<comment type="caution">
    <text evidence="2">The sequence shown here is derived from an EMBL/GenBank/DDBJ whole genome shotgun (WGS) entry which is preliminary data.</text>
</comment>
<evidence type="ECO:0000313" key="2">
    <source>
        <dbReference type="EMBL" id="GEQ96908.1"/>
    </source>
</evidence>
<evidence type="ECO:0000256" key="1">
    <source>
        <dbReference type="SAM" id="SignalP"/>
    </source>
</evidence>
<dbReference type="EMBL" id="BKCL01000001">
    <property type="protein sequence ID" value="GEQ96908.1"/>
    <property type="molecule type" value="Genomic_DNA"/>
</dbReference>
<evidence type="ECO:0000313" key="4">
    <source>
        <dbReference type="Proteomes" id="UP000322084"/>
    </source>
</evidence>
<evidence type="ECO:0000313" key="5">
    <source>
        <dbReference type="Proteomes" id="UP000325187"/>
    </source>
</evidence>
<name>A0A5A7MPR2_9PROT</name>
<proteinExistence type="predicted"/>
<dbReference type="AlphaFoldDB" id="A0A5A7MPR2"/>
<organism evidence="2 4">
    <name type="scientific">Iodidimonas gelatinilytica</name>
    <dbReference type="NCBI Taxonomy" id="1236966"/>
    <lineage>
        <taxon>Bacteria</taxon>
        <taxon>Pseudomonadati</taxon>
        <taxon>Pseudomonadota</taxon>
        <taxon>Alphaproteobacteria</taxon>
        <taxon>Iodidimonadales</taxon>
        <taxon>Iodidimonadaceae</taxon>
        <taxon>Iodidimonas</taxon>
    </lineage>
</organism>
<feature type="signal peptide" evidence="1">
    <location>
        <begin position="1"/>
        <end position="22"/>
    </location>
</feature>
<keyword evidence="5" id="KW-1185">Reference proteome</keyword>
<dbReference type="PROSITE" id="PS51257">
    <property type="entry name" value="PROKAR_LIPOPROTEIN"/>
    <property type="match status" value="1"/>
</dbReference>
<protein>
    <recommendedName>
        <fullName evidence="6">Lipoprotein</fullName>
    </recommendedName>
</protein>
<reference evidence="4 5" key="1">
    <citation type="submission" date="2019-09" db="EMBL/GenBank/DDBJ databases">
        <title>NBRP : Genome information of microbial organism related human and environment.</title>
        <authorList>
            <person name="Hattori M."/>
            <person name="Oshima K."/>
            <person name="Inaba H."/>
            <person name="Suda W."/>
            <person name="Sakamoto M."/>
            <person name="Iino T."/>
            <person name="Kitahara M."/>
            <person name="Oshida Y."/>
            <person name="Iida T."/>
            <person name="Kudo T."/>
            <person name="Itoh T."/>
            <person name="Ohkuma M."/>
        </authorList>
    </citation>
    <scope>NUCLEOTIDE SEQUENCE [LARGE SCALE GENOMIC DNA]</scope>
    <source>
        <strain evidence="2 4">Hi-2</strain>
        <strain evidence="3 5">Mie-1</strain>
    </source>
</reference>
<gene>
    <name evidence="2" type="ORF">JCM17844_05450</name>
    <name evidence="3" type="ORF">JCM17845_17130</name>
</gene>
<keyword evidence="1" id="KW-0732">Signal</keyword>
<dbReference type="Proteomes" id="UP000322084">
    <property type="component" value="Unassembled WGS sequence"/>
</dbReference>
<evidence type="ECO:0000313" key="3">
    <source>
        <dbReference type="EMBL" id="GER01090.1"/>
    </source>
</evidence>
<accession>A0A5A7MPR2</accession>
<dbReference type="RefSeq" id="WP_149999478.1">
    <property type="nucleotide sequence ID" value="NZ_BKCL01000001.1"/>
</dbReference>
<evidence type="ECO:0008006" key="6">
    <source>
        <dbReference type="Google" id="ProtNLM"/>
    </source>
</evidence>
<sequence length="115" mass="12579">MKIWLMMCVALFVLVGCGNSNDQSVDEPRTEEAKLEPQVFKCSEPLPEFTLGLESRPSDSQVAELCACIWNKLPEGGWEREVSAKIAAGEDPGWQGRGFGPRFGEALETCGGMNL</sequence>
<accession>A0A5A7N171</accession>
<feature type="chain" id="PRO_5036136524" description="Lipoprotein" evidence="1">
    <location>
        <begin position="23"/>
        <end position="115"/>
    </location>
</feature>
<dbReference type="Proteomes" id="UP000325187">
    <property type="component" value="Unassembled WGS sequence"/>
</dbReference>